<dbReference type="PANTHER" id="PTHR43289">
    <property type="entry name" value="MITOGEN-ACTIVATED PROTEIN KINASE KINASE KINASE 20-RELATED"/>
    <property type="match status" value="1"/>
</dbReference>
<evidence type="ECO:0000256" key="5">
    <source>
        <dbReference type="PROSITE-ProRule" id="PRU00339"/>
    </source>
</evidence>
<dbReference type="PROSITE" id="PS00107">
    <property type="entry name" value="PROTEIN_KINASE_ATP"/>
    <property type="match status" value="1"/>
</dbReference>
<dbReference type="PROSITE" id="PS00108">
    <property type="entry name" value="PROTEIN_KINASE_ST"/>
    <property type="match status" value="1"/>
</dbReference>
<dbReference type="Gene3D" id="1.25.40.10">
    <property type="entry name" value="Tetratricopeptide repeat domain"/>
    <property type="match status" value="2"/>
</dbReference>
<dbReference type="Proteomes" id="UP001272242">
    <property type="component" value="Unassembled WGS sequence"/>
</dbReference>
<keyword evidence="11" id="KW-1185">Reference proteome</keyword>
<keyword evidence="8" id="KW-0472">Membrane</keyword>
<comment type="caution">
    <text evidence="10">The sequence shown here is derived from an EMBL/GenBank/DDBJ whole genome shotgun (WGS) entry which is preliminary data.</text>
</comment>
<dbReference type="RefSeq" id="WP_320687130.1">
    <property type="nucleotide sequence ID" value="NZ_JAXBLV010000180.1"/>
</dbReference>
<dbReference type="Gene3D" id="1.10.510.10">
    <property type="entry name" value="Transferase(Phosphotransferase) domain 1"/>
    <property type="match status" value="2"/>
</dbReference>
<evidence type="ECO:0000259" key="9">
    <source>
        <dbReference type="PROSITE" id="PS50011"/>
    </source>
</evidence>
<keyword evidence="2 6" id="KW-0547">Nucleotide-binding</keyword>
<sequence>MSAPFQPRPVAAADCDNPKTAVWDSLDPALGGAATRREWRPGDHVLGFTLVEFLGKGTFAQVFLAEQEAIAGRLVVLKVTSAQTQEPDRLGRLQHPNVVPIHSVHSAPPHELICMPYLGRTTLADVLRAERYRSPSHPTRLAHSGSSPTQPGTGPVPVPRPRTPPPAAPGAGLLADHRRVLRLLADLAAGLDHAHGRGILHLDIKPANVLLADTGEPMLLDFNLAHDTTGATRGPVGGTLPYAAPEQLAEIDTRAGHAVDARADLYALGVLAYELFTAEQAFPAGMMSKSEFKQYIANRRAVPSVRAKAPAVPRAVDAVVRKLLAPDPADRYQTALELKTDLDRQLADRPLASAPDRSPVERLGKWHRRNPWLALRLALAAVVGLALGFGVVVYRQEGATRARAAAEQALAAQNQMPALRLDLTAPGDSPSRARGRAAAERHLAAFGLPGADNWRDADPFARLPDGFKPGAAADLGELLLLLAHARAQDAPALPEDERAAALGEALRLNRLAEGGFAPDAVPPFLFAQRARLGGEPPPAPAEPRHPRDHYLEAVGLIADGRFRAATGPLERATAGAPGHGAAHFALAFCRQQLGQYQRALERYDTAHALLPHDPRPAFNRGTVYGLMQKHPEAEAEFTLALAIDPGHAEAHRNRAVARLAQGKHPEAEQDLTTALEKGLSPLLVYPLRAQLRARRGDAAGAERDRAAAAAHEPKTESEFIARGLARLAADPAAALRDFEAAERVNPASLRAVQNQAHVHSEHRKDSARALALVTRAAELYPEYAPARAGRAVLLARFGRRAEAHKEAETALALSDAADVVYQLAGVYALTSATDPADAGRAFELLRQAVRTGFRDARTLAADPDLDPIRNRPEFGALAAALKDLNR</sequence>
<dbReference type="SUPFAM" id="SSF48452">
    <property type="entry name" value="TPR-like"/>
    <property type="match status" value="2"/>
</dbReference>
<accession>A0ABU5EZR2</accession>
<dbReference type="InterPro" id="IPR008271">
    <property type="entry name" value="Ser/Thr_kinase_AS"/>
</dbReference>
<feature type="repeat" description="TPR" evidence="5">
    <location>
        <begin position="580"/>
        <end position="613"/>
    </location>
</feature>
<evidence type="ECO:0000256" key="1">
    <source>
        <dbReference type="ARBA" id="ARBA00022679"/>
    </source>
</evidence>
<keyword evidence="1" id="KW-0808">Transferase</keyword>
<reference evidence="11" key="1">
    <citation type="journal article" date="2023" name="Mar. Drugs">
        <title>Gemmata algarum, a Novel Planctomycete Isolated from an Algal Mat, Displays Antimicrobial Activity.</title>
        <authorList>
            <person name="Kumar G."/>
            <person name="Kallscheuer N."/>
            <person name="Kashif M."/>
            <person name="Ahamad S."/>
            <person name="Jagadeeshwari U."/>
            <person name="Pannikurungottu S."/>
            <person name="Haufschild T."/>
            <person name="Kabuu M."/>
            <person name="Sasikala C."/>
            <person name="Jogler C."/>
            <person name="Ramana C."/>
        </authorList>
    </citation>
    <scope>NUCLEOTIDE SEQUENCE [LARGE SCALE GENOMIC DNA]</scope>
    <source>
        <strain evidence="11">JC673</strain>
    </source>
</reference>
<evidence type="ECO:0000313" key="11">
    <source>
        <dbReference type="Proteomes" id="UP001272242"/>
    </source>
</evidence>
<dbReference type="PANTHER" id="PTHR43289:SF34">
    <property type="entry name" value="SERINE_THREONINE-PROTEIN KINASE YBDM-RELATED"/>
    <property type="match status" value="1"/>
</dbReference>
<keyword evidence="5" id="KW-0802">TPR repeat</keyword>
<evidence type="ECO:0000313" key="10">
    <source>
        <dbReference type="EMBL" id="MDY3560585.1"/>
    </source>
</evidence>
<dbReference type="SMART" id="SM00028">
    <property type="entry name" value="TPR"/>
    <property type="match status" value="3"/>
</dbReference>
<dbReference type="SMART" id="SM00220">
    <property type="entry name" value="S_TKc"/>
    <property type="match status" value="1"/>
</dbReference>
<feature type="compositionally biased region" description="Pro residues" evidence="7">
    <location>
        <begin position="154"/>
        <end position="168"/>
    </location>
</feature>
<evidence type="ECO:0000256" key="2">
    <source>
        <dbReference type="ARBA" id="ARBA00022741"/>
    </source>
</evidence>
<keyword evidence="8" id="KW-1133">Transmembrane helix</keyword>
<organism evidence="10 11">
    <name type="scientific">Gemmata algarum</name>
    <dbReference type="NCBI Taxonomy" id="2975278"/>
    <lineage>
        <taxon>Bacteria</taxon>
        <taxon>Pseudomonadati</taxon>
        <taxon>Planctomycetota</taxon>
        <taxon>Planctomycetia</taxon>
        <taxon>Gemmatales</taxon>
        <taxon>Gemmataceae</taxon>
        <taxon>Gemmata</taxon>
    </lineage>
</organism>
<gene>
    <name evidence="10" type="ORF">R5W23_001830</name>
</gene>
<dbReference type="PROSITE" id="PS50005">
    <property type="entry name" value="TPR"/>
    <property type="match status" value="1"/>
</dbReference>
<name>A0ABU5EZR2_9BACT</name>
<dbReference type="InterPro" id="IPR019734">
    <property type="entry name" value="TPR_rpt"/>
</dbReference>
<feature type="transmembrane region" description="Helical" evidence="8">
    <location>
        <begin position="373"/>
        <end position="394"/>
    </location>
</feature>
<protein>
    <submittedName>
        <fullName evidence="10">Protein kinase</fullName>
    </submittedName>
</protein>
<dbReference type="SUPFAM" id="SSF56112">
    <property type="entry name" value="Protein kinase-like (PK-like)"/>
    <property type="match status" value="1"/>
</dbReference>
<keyword evidence="8" id="KW-0812">Transmembrane</keyword>
<dbReference type="Pfam" id="PF00069">
    <property type="entry name" value="Pkinase"/>
    <property type="match status" value="1"/>
</dbReference>
<dbReference type="GO" id="GO:0016301">
    <property type="term" value="F:kinase activity"/>
    <property type="evidence" value="ECO:0007669"/>
    <property type="project" value="UniProtKB-KW"/>
</dbReference>
<evidence type="ECO:0000256" key="3">
    <source>
        <dbReference type="ARBA" id="ARBA00022777"/>
    </source>
</evidence>
<keyword evidence="3 10" id="KW-0418">Kinase</keyword>
<dbReference type="EMBL" id="JAXBLV010000180">
    <property type="protein sequence ID" value="MDY3560585.1"/>
    <property type="molecule type" value="Genomic_DNA"/>
</dbReference>
<feature type="region of interest" description="Disordered" evidence="7">
    <location>
        <begin position="134"/>
        <end position="172"/>
    </location>
</feature>
<proteinExistence type="predicted"/>
<feature type="domain" description="Protein kinase" evidence="9">
    <location>
        <begin position="48"/>
        <end position="346"/>
    </location>
</feature>
<dbReference type="InterPro" id="IPR011990">
    <property type="entry name" value="TPR-like_helical_dom_sf"/>
</dbReference>
<dbReference type="PROSITE" id="PS50011">
    <property type="entry name" value="PROTEIN_KINASE_DOM"/>
    <property type="match status" value="1"/>
</dbReference>
<evidence type="ECO:0000256" key="4">
    <source>
        <dbReference type="ARBA" id="ARBA00022840"/>
    </source>
</evidence>
<feature type="binding site" evidence="6">
    <location>
        <position position="78"/>
    </location>
    <ligand>
        <name>ATP</name>
        <dbReference type="ChEBI" id="CHEBI:30616"/>
    </ligand>
</feature>
<dbReference type="CDD" id="cd14014">
    <property type="entry name" value="STKc_PknB_like"/>
    <property type="match status" value="1"/>
</dbReference>
<dbReference type="InterPro" id="IPR011009">
    <property type="entry name" value="Kinase-like_dom_sf"/>
</dbReference>
<dbReference type="InterPro" id="IPR017441">
    <property type="entry name" value="Protein_kinase_ATP_BS"/>
</dbReference>
<evidence type="ECO:0000256" key="8">
    <source>
        <dbReference type="SAM" id="Phobius"/>
    </source>
</evidence>
<dbReference type="InterPro" id="IPR000719">
    <property type="entry name" value="Prot_kinase_dom"/>
</dbReference>
<keyword evidence="4 6" id="KW-0067">ATP-binding</keyword>
<dbReference type="Pfam" id="PF14559">
    <property type="entry name" value="TPR_19"/>
    <property type="match status" value="1"/>
</dbReference>
<evidence type="ECO:0000256" key="7">
    <source>
        <dbReference type="SAM" id="MobiDB-lite"/>
    </source>
</evidence>
<evidence type="ECO:0000256" key="6">
    <source>
        <dbReference type="PROSITE-ProRule" id="PRU10141"/>
    </source>
</evidence>